<evidence type="ECO:0000313" key="1">
    <source>
        <dbReference type="EMBL" id="EAT87658.1"/>
    </source>
</evidence>
<reference evidence="2" key="1">
    <citation type="journal article" date="2007" name="Plant Cell">
        <title>Dothideomycete-plant interactions illuminated by genome sequencing and EST analysis of the wheat pathogen Stagonospora nodorum.</title>
        <authorList>
            <person name="Hane J.K."/>
            <person name="Lowe R.G."/>
            <person name="Solomon P.S."/>
            <person name="Tan K.C."/>
            <person name="Schoch C.L."/>
            <person name="Spatafora J.W."/>
            <person name="Crous P.W."/>
            <person name="Kodira C."/>
            <person name="Birren B.W."/>
            <person name="Galagan J.E."/>
            <person name="Torriani S.F."/>
            <person name="McDonald B.A."/>
            <person name="Oliver R.P."/>
        </authorList>
    </citation>
    <scope>NUCLEOTIDE SEQUENCE [LARGE SCALE GENOMIC DNA]</scope>
    <source>
        <strain evidence="2">SN15 / ATCC MYA-4574 / FGSC 10173</strain>
    </source>
</reference>
<dbReference type="GeneID" id="5972549"/>
<sequence length="121" mass="13744">MTLPEVAPYTSYLVSPHLDTSNLSPAFRARVGDMDLGNLHREAMYGVHAFPLHARRNQKRSPLLRLPAEIRYRIYELIFTGATVYVLSPHMGYETKPIEWTATLSPISACRQIHHEAKAIT</sequence>
<dbReference type="RefSeq" id="XP_001795674.1">
    <property type="nucleotide sequence ID" value="XM_001795622.1"/>
</dbReference>
<dbReference type="PANTHER" id="PTHR42085">
    <property type="entry name" value="F-BOX DOMAIN-CONTAINING PROTEIN"/>
    <property type="match status" value="1"/>
</dbReference>
<evidence type="ECO:0000313" key="2">
    <source>
        <dbReference type="Proteomes" id="UP000001055"/>
    </source>
</evidence>
<dbReference type="InParanoid" id="Q0USJ7"/>
<accession>Q0USJ7</accession>
<dbReference type="AlphaFoldDB" id="Q0USJ7"/>
<dbReference type="PANTHER" id="PTHR42085:SF1">
    <property type="entry name" value="F-BOX DOMAIN-CONTAINING PROTEIN"/>
    <property type="match status" value="1"/>
</dbReference>
<proteinExistence type="predicted"/>
<name>Q0USJ7_PHANO</name>
<dbReference type="Proteomes" id="UP000001055">
    <property type="component" value="Unassembled WGS sequence"/>
</dbReference>
<dbReference type="KEGG" id="pno:SNOG_05267"/>
<dbReference type="EMBL" id="CH445331">
    <property type="protein sequence ID" value="EAT87658.1"/>
    <property type="molecule type" value="Genomic_DNA"/>
</dbReference>
<protein>
    <submittedName>
        <fullName evidence="1">Uncharacterized protein</fullName>
    </submittedName>
</protein>
<gene>
    <name evidence="1" type="ORF">SNOG_05267</name>
</gene>
<dbReference type="InterPro" id="IPR038883">
    <property type="entry name" value="AN11006-like"/>
</dbReference>
<organism evidence="1 2">
    <name type="scientific">Phaeosphaeria nodorum (strain SN15 / ATCC MYA-4574 / FGSC 10173)</name>
    <name type="common">Glume blotch fungus</name>
    <name type="synonym">Parastagonospora nodorum</name>
    <dbReference type="NCBI Taxonomy" id="321614"/>
    <lineage>
        <taxon>Eukaryota</taxon>
        <taxon>Fungi</taxon>
        <taxon>Dikarya</taxon>
        <taxon>Ascomycota</taxon>
        <taxon>Pezizomycotina</taxon>
        <taxon>Dothideomycetes</taxon>
        <taxon>Pleosporomycetidae</taxon>
        <taxon>Pleosporales</taxon>
        <taxon>Pleosporineae</taxon>
        <taxon>Phaeosphaeriaceae</taxon>
        <taxon>Parastagonospora</taxon>
    </lineage>
</organism>